<evidence type="ECO:0000256" key="1">
    <source>
        <dbReference type="SAM" id="Phobius"/>
    </source>
</evidence>
<keyword evidence="1" id="KW-1133">Transmembrane helix</keyword>
<comment type="caution">
    <text evidence="3">The sequence shown here is derived from an EMBL/GenBank/DDBJ whole genome shotgun (WGS) entry which is preliminary data.</text>
</comment>
<dbReference type="EMBL" id="BAABAJ010000002">
    <property type="protein sequence ID" value="GAA3902407.1"/>
    <property type="molecule type" value="Genomic_DNA"/>
</dbReference>
<sequence length="190" mass="20432">MKRYTILVRRWWTVALALVLLVMTSGTVGASTVPVPSLTGGTTGARVVYFTPVVIVIAVVYCLERRLPSVESTAVVPVHRLDQGAVTLTAVLAQGAGLFVGLDVARNIILLLALALLTRRLANEATAAMAGLLFLILNLMLGRVYDADGHTTHTWWALALYPAASMTAWVISVVLFVLALKLSAVRRPAW</sequence>
<reference evidence="4" key="1">
    <citation type="journal article" date="2019" name="Int. J. Syst. Evol. Microbiol.">
        <title>The Global Catalogue of Microorganisms (GCM) 10K type strain sequencing project: providing services to taxonomists for standard genome sequencing and annotation.</title>
        <authorList>
            <consortium name="The Broad Institute Genomics Platform"/>
            <consortium name="The Broad Institute Genome Sequencing Center for Infectious Disease"/>
            <person name="Wu L."/>
            <person name="Ma J."/>
        </authorList>
    </citation>
    <scope>NUCLEOTIDE SEQUENCE [LARGE SCALE GENOMIC DNA]</scope>
    <source>
        <strain evidence="4">JCM 16956</strain>
    </source>
</reference>
<feature type="transmembrane region" description="Helical" evidence="1">
    <location>
        <begin position="46"/>
        <end position="63"/>
    </location>
</feature>
<dbReference type="Proteomes" id="UP001501000">
    <property type="component" value="Unassembled WGS sequence"/>
</dbReference>
<proteinExistence type="predicted"/>
<accession>A0ABP7LI75</accession>
<keyword evidence="4" id="KW-1185">Reference proteome</keyword>
<evidence type="ECO:0000256" key="2">
    <source>
        <dbReference type="SAM" id="SignalP"/>
    </source>
</evidence>
<keyword evidence="2" id="KW-0732">Signal</keyword>
<keyword evidence="1" id="KW-0472">Membrane</keyword>
<keyword evidence="1" id="KW-0812">Transmembrane</keyword>
<feature type="signal peptide" evidence="2">
    <location>
        <begin position="1"/>
        <end position="30"/>
    </location>
</feature>
<feature type="chain" id="PRO_5047201234" description="Rod shape-determining protein MreD" evidence="2">
    <location>
        <begin position="31"/>
        <end position="190"/>
    </location>
</feature>
<protein>
    <recommendedName>
        <fullName evidence="5">Rod shape-determining protein MreD</fullName>
    </recommendedName>
</protein>
<dbReference type="RefSeq" id="WP_345278933.1">
    <property type="nucleotide sequence ID" value="NZ_BAABAJ010000002.1"/>
</dbReference>
<evidence type="ECO:0008006" key="5">
    <source>
        <dbReference type="Google" id="ProtNLM"/>
    </source>
</evidence>
<evidence type="ECO:0000313" key="3">
    <source>
        <dbReference type="EMBL" id="GAA3902407.1"/>
    </source>
</evidence>
<name>A0ABP7LI75_9ACTN</name>
<evidence type="ECO:0000313" key="4">
    <source>
        <dbReference type="Proteomes" id="UP001501000"/>
    </source>
</evidence>
<feature type="transmembrane region" description="Helical" evidence="1">
    <location>
        <begin position="125"/>
        <end position="145"/>
    </location>
</feature>
<feature type="transmembrane region" description="Helical" evidence="1">
    <location>
        <begin position="157"/>
        <end position="180"/>
    </location>
</feature>
<gene>
    <name evidence="3" type="ORF">GCM10022244_10810</name>
</gene>
<organism evidence="3 4">
    <name type="scientific">Streptomyces gulbargensis</name>
    <dbReference type="NCBI Taxonomy" id="364901"/>
    <lineage>
        <taxon>Bacteria</taxon>
        <taxon>Bacillati</taxon>
        <taxon>Actinomycetota</taxon>
        <taxon>Actinomycetes</taxon>
        <taxon>Kitasatosporales</taxon>
        <taxon>Streptomycetaceae</taxon>
        <taxon>Streptomyces</taxon>
    </lineage>
</organism>